<evidence type="ECO:0000313" key="11">
    <source>
        <dbReference type="Proteomes" id="UP000599312"/>
    </source>
</evidence>
<keyword evidence="4" id="KW-0997">Cell inner membrane</keyword>
<keyword evidence="5 8" id="KW-0812">Transmembrane</keyword>
<feature type="domain" description="ABC transmembrane type-1" evidence="9">
    <location>
        <begin position="98"/>
        <end position="306"/>
    </location>
</feature>
<dbReference type="GO" id="GO:0055085">
    <property type="term" value="P:transmembrane transport"/>
    <property type="evidence" value="ECO:0007669"/>
    <property type="project" value="InterPro"/>
</dbReference>
<feature type="transmembrane region" description="Helical" evidence="8">
    <location>
        <begin position="410"/>
        <end position="429"/>
    </location>
</feature>
<evidence type="ECO:0000256" key="4">
    <source>
        <dbReference type="ARBA" id="ARBA00022519"/>
    </source>
</evidence>
<evidence type="ECO:0000256" key="1">
    <source>
        <dbReference type="ARBA" id="ARBA00004429"/>
    </source>
</evidence>
<dbReference type="CDD" id="cd06261">
    <property type="entry name" value="TM_PBP2"/>
    <property type="match status" value="2"/>
</dbReference>
<feature type="transmembrane region" description="Helical" evidence="8">
    <location>
        <begin position="33"/>
        <end position="51"/>
    </location>
</feature>
<evidence type="ECO:0000256" key="6">
    <source>
        <dbReference type="ARBA" id="ARBA00022989"/>
    </source>
</evidence>
<dbReference type="Gene3D" id="1.10.3720.10">
    <property type="entry name" value="MetI-like"/>
    <property type="match status" value="2"/>
</dbReference>
<evidence type="ECO:0000256" key="3">
    <source>
        <dbReference type="ARBA" id="ARBA00022475"/>
    </source>
</evidence>
<dbReference type="Proteomes" id="UP000599312">
    <property type="component" value="Unassembled WGS sequence"/>
</dbReference>
<dbReference type="GO" id="GO:0005886">
    <property type="term" value="C:plasma membrane"/>
    <property type="evidence" value="ECO:0007669"/>
    <property type="project" value="UniProtKB-SubCell"/>
</dbReference>
<evidence type="ECO:0000256" key="5">
    <source>
        <dbReference type="ARBA" id="ARBA00022692"/>
    </source>
</evidence>
<organism evidence="10 11">
    <name type="scientific">Microvirga alba</name>
    <dbReference type="NCBI Taxonomy" id="2791025"/>
    <lineage>
        <taxon>Bacteria</taxon>
        <taxon>Pseudomonadati</taxon>
        <taxon>Pseudomonadota</taxon>
        <taxon>Alphaproteobacteria</taxon>
        <taxon>Hyphomicrobiales</taxon>
        <taxon>Methylobacteriaceae</taxon>
        <taxon>Microvirga</taxon>
    </lineage>
</organism>
<evidence type="ECO:0000313" key="10">
    <source>
        <dbReference type="EMBL" id="MBF9235253.1"/>
    </source>
</evidence>
<evidence type="ECO:0000256" key="8">
    <source>
        <dbReference type="RuleBase" id="RU363032"/>
    </source>
</evidence>
<feature type="transmembrane region" description="Helical" evidence="8">
    <location>
        <begin position="136"/>
        <end position="156"/>
    </location>
</feature>
<dbReference type="InterPro" id="IPR035906">
    <property type="entry name" value="MetI-like_sf"/>
</dbReference>
<evidence type="ECO:0000256" key="2">
    <source>
        <dbReference type="ARBA" id="ARBA00022448"/>
    </source>
</evidence>
<keyword evidence="7 8" id="KW-0472">Membrane</keyword>
<accession>A0A931FS55</accession>
<comment type="caution">
    <text evidence="10">The sequence shown here is derived from an EMBL/GenBank/DDBJ whole genome shotgun (WGS) entry which is preliminary data.</text>
</comment>
<sequence>MSGTTAPAGSYRLPFGGRASRRLWTFLSQPERILGIVLALILGGLVLVPLFELVRETVTVQPYDRAYLPKAQVGDFTLFHYERVFAGRLSWAIFYKPFFNSLVTALGATIICLTIGCSLAWLVVRTNIPFRNTLHTLVMIPYMLPSWVLALAWITFFKNDRIGGAMGAFAYFFGTQPPDWIAYGPIPIVICLSLHYYVYSYLSVSSSLVSVDSQLEEAGAMSGLSRLKQILLITAPLLLPAIGSAVVMTFIRVIGSFGTPAVLGMPVRYYVLPTQIYAAMGTRNAGDGFLLALVLVLLACLFIYVNQRMIGVRKSFVTLSGKGFRNKEIDLGFWRWPIFALLMVLMVAAVAFPLVLLVLQSLIKTAGNYSLSNLTLHYWIGGGGEGVDQLQPALVNNGNVLDATWNSLKLSFMTAMTTGIFGFLIGYVVVRTRGTLTSKSLEMVAFLPYIFPALAFGAIYIGMFSHPVGPFPALYGTFALLVLICSVKTLPFTARTGIAALLQIDKSLEEAARIQGIGWFRRMVKIIVPIAAGGLLSGMLLSLISIMRELSLIVLLVTPSNNVLAGVIYNYQSQDMPQLVGVATTLLVALVIGINIVIRVLTRNVKVAAA</sequence>
<feature type="transmembrane region" description="Helical" evidence="8">
    <location>
        <begin position="98"/>
        <end position="124"/>
    </location>
</feature>
<dbReference type="PANTHER" id="PTHR43357">
    <property type="entry name" value="INNER MEMBRANE ABC TRANSPORTER PERMEASE PROTEIN YDCV"/>
    <property type="match status" value="1"/>
</dbReference>
<gene>
    <name evidence="10" type="ORF">I2H38_17915</name>
</gene>
<feature type="transmembrane region" description="Helical" evidence="8">
    <location>
        <begin position="338"/>
        <end position="363"/>
    </location>
</feature>
<keyword evidence="6 8" id="KW-1133">Transmembrane helix</keyword>
<reference evidence="10" key="1">
    <citation type="submission" date="2020-11" db="EMBL/GenBank/DDBJ databases">
        <authorList>
            <person name="Kim M.K."/>
        </authorList>
    </citation>
    <scope>NUCLEOTIDE SEQUENCE</scope>
    <source>
        <strain evidence="10">BT350</strain>
    </source>
</reference>
<dbReference type="SUPFAM" id="SSF161098">
    <property type="entry name" value="MetI-like"/>
    <property type="match status" value="2"/>
</dbReference>
<feature type="transmembrane region" description="Helical" evidence="8">
    <location>
        <begin position="441"/>
        <end position="461"/>
    </location>
</feature>
<comment type="similarity">
    <text evidence="8">Belongs to the binding-protein-dependent transport system permease family.</text>
</comment>
<keyword evidence="11" id="KW-1185">Reference proteome</keyword>
<feature type="transmembrane region" description="Helical" evidence="8">
    <location>
        <begin position="180"/>
        <end position="199"/>
    </location>
</feature>
<dbReference type="RefSeq" id="WP_196273247.1">
    <property type="nucleotide sequence ID" value="NZ_JADQDO010000011.1"/>
</dbReference>
<proteinExistence type="inferred from homology"/>
<feature type="domain" description="ABC transmembrane type-1" evidence="9">
    <location>
        <begin position="404"/>
        <end position="598"/>
    </location>
</feature>
<evidence type="ECO:0000256" key="7">
    <source>
        <dbReference type="ARBA" id="ARBA00023136"/>
    </source>
</evidence>
<protein>
    <submittedName>
        <fullName evidence="10">Iron ABC transporter permease</fullName>
    </submittedName>
</protein>
<keyword evidence="2 8" id="KW-0813">Transport</keyword>
<dbReference type="Pfam" id="PF00528">
    <property type="entry name" value="BPD_transp_1"/>
    <property type="match status" value="2"/>
</dbReference>
<dbReference type="AlphaFoldDB" id="A0A931FS55"/>
<comment type="subcellular location">
    <subcellularLocation>
        <location evidence="1">Cell inner membrane</location>
        <topology evidence="1">Multi-pass membrane protein</topology>
    </subcellularLocation>
    <subcellularLocation>
        <location evidence="8">Cell membrane</location>
        <topology evidence="8">Multi-pass membrane protein</topology>
    </subcellularLocation>
</comment>
<name>A0A931FS55_9HYPH</name>
<dbReference type="EMBL" id="JADQDO010000011">
    <property type="protein sequence ID" value="MBF9235253.1"/>
    <property type="molecule type" value="Genomic_DNA"/>
</dbReference>
<feature type="transmembrane region" description="Helical" evidence="8">
    <location>
        <begin position="288"/>
        <end position="305"/>
    </location>
</feature>
<dbReference type="InterPro" id="IPR000515">
    <property type="entry name" value="MetI-like"/>
</dbReference>
<feature type="transmembrane region" description="Helical" evidence="8">
    <location>
        <begin position="473"/>
        <end position="502"/>
    </location>
</feature>
<dbReference type="PANTHER" id="PTHR43357:SF4">
    <property type="entry name" value="INNER MEMBRANE ABC TRANSPORTER PERMEASE PROTEIN YDCV"/>
    <property type="match status" value="1"/>
</dbReference>
<dbReference type="PROSITE" id="PS50928">
    <property type="entry name" value="ABC_TM1"/>
    <property type="match status" value="2"/>
</dbReference>
<feature type="transmembrane region" description="Helical" evidence="8">
    <location>
        <begin position="578"/>
        <end position="598"/>
    </location>
</feature>
<feature type="transmembrane region" description="Helical" evidence="8">
    <location>
        <begin position="523"/>
        <end position="544"/>
    </location>
</feature>
<keyword evidence="3" id="KW-1003">Cell membrane</keyword>
<evidence type="ECO:0000259" key="9">
    <source>
        <dbReference type="PROSITE" id="PS50928"/>
    </source>
</evidence>
<feature type="transmembrane region" description="Helical" evidence="8">
    <location>
        <begin position="230"/>
        <end position="255"/>
    </location>
</feature>